<feature type="region of interest" description="Disordered" evidence="1">
    <location>
        <begin position="1"/>
        <end position="22"/>
    </location>
</feature>
<dbReference type="STRING" id="2041.AERYTH_02465"/>
<dbReference type="KEGG" id="aer:AERYTH_02465"/>
<dbReference type="EMBL" id="CP011502">
    <property type="protein sequence ID" value="ALX03640.1"/>
    <property type="molecule type" value="Genomic_DNA"/>
</dbReference>
<name>A0A0U3SYP4_9ACTN</name>
<feature type="transmembrane region" description="Helical" evidence="2">
    <location>
        <begin position="80"/>
        <end position="105"/>
    </location>
</feature>
<keyword evidence="2" id="KW-0812">Transmembrane</keyword>
<keyword evidence="2" id="KW-0472">Membrane</keyword>
<evidence type="ECO:0000313" key="3">
    <source>
        <dbReference type="EMBL" id="ALX03640.1"/>
    </source>
</evidence>
<keyword evidence="2" id="KW-1133">Transmembrane helix</keyword>
<dbReference type="Proteomes" id="UP000067689">
    <property type="component" value="Chromosome"/>
</dbReference>
<feature type="transmembrane region" description="Helical" evidence="2">
    <location>
        <begin position="32"/>
        <end position="59"/>
    </location>
</feature>
<protein>
    <recommendedName>
        <fullName evidence="5">Integral membrane protein</fullName>
    </recommendedName>
</protein>
<evidence type="ECO:0000313" key="4">
    <source>
        <dbReference type="Proteomes" id="UP000067689"/>
    </source>
</evidence>
<feature type="transmembrane region" description="Helical" evidence="2">
    <location>
        <begin position="117"/>
        <end position="139"/>
    </location>
</feature>
<sequence>MATTPPSGSGAWPVDEPPPDRQPPTAARIVEVVVAGVLWVGLALGSLLVGALAPLTAMASDGCGGSSDGGALICRPEGSLLFFGGLGLLWVLLLVAVLLSAFRIVRAATSGRPVWPWPFVGLGIALLGVVLMVLDLAVITR</sequence>
<dbReference type="PATRIC" id="fig|2041.4.peg.521"/>
<organism evidence="3 4">
    <name type="scientific">Aeromicrobium erythreum</name>
    <dbReference type="NCBI Taxonomy" id="2041"/>
    <lineage>
        <taxon>Bacteria</taxon>
        <taxon>Bacillati</taxon>
        <taxon>Actinomycetota</taxon>
        <taxon>Actinomycetes</taxon>
        <taxon>Propionibacteriales</taxon>
        <taxon>Nocardioidaceae</taxon>
        <taxon>Aeromicrobium</taxon>
    </lineage>
</organism>
<dbReference type="AlphaFoldDB" id="A0A0U3SYP4"/>
<reference evidence="3 4" key="1">
    <citation type="journal article" date="1991" name="Int. J. Syst. Bacteriol.">
        <title>Description of the erythromycin-producing bacterium Arthrobacter sp. strain NRRL B-3381 as Aeromicrobium erythreum gen. nov., sp. nov.</title>
        <authorList>
            <person name="Miller E.S."/>
            <person name="Woese C.R."/>
            <person name="Brenner S."/>
        </authorList>
    </citation>
    <scope>NUCLEOTIDE SEQUENCE [LARGE SCALE GENOMIC DNA]</scope>
    <source>
        <strain evidence="3 4">AR18</strain>
    </source>
</reference>
<keyword evidence="4" id="KW-1185">Reference proteome</keyword>
<proteinExistence type="predicted"/>
<evidence type="ECO:0000256" key="2">
    <source>
        <dbReference type="SAM" id="Phobius"/>
    </source>
</evidence>
<dbReference type="RefSeq" id="WP_067854218.1">
    <property type="nucleotide sequence ID" value="NZ_CP011502.1"/>
</dbReference>
<gene>
    <name evidence="3" type="ORF">AERYTH_02465</name>
</gene>
<evidence type="ECO:0000256" key="1">
    <source>
        <dbReference type="SAM" id="MobiDB-lite"/>
    </source>
</evidence>
<evidence type="ECO:0008006" key="5">
    <source>
        <dbReference type="Google" id="ProtNLM"/>
    </source>
</evidence>
<accession>A0A0U3SYP4</accession>